<name>A0A9N8GWB6_9ENTR</name>
<sequence length="237" mass="26920">MQASDYLRMKFQNDRRLALTTQNAVGGVLQSARGVASDIYSGMERASWYSSCFIPQYNDVCQELKTEEIRTLYSIESIYRYRDVIAYMLYLYFKMISDDVDEGNPEGSARQLIRKMSAIASHMNIAGGTRYAFSSAASLALSQSGFMSKIIVERLSAKLPQAVFVLQFFGVQQKCALAARHLKAVDSDYYWILYQAKLEMLYYFVEPAISKMISRAKSQLFSNLDDLADFLQGDFSV</sequence>
<accession>A0A9N8GWB6</accession>
<dbReference type="Proteomes" id="UP000834503">
    <property type="component" value="Unassembled WGS sequence"/>
</dbReference>
<comment type="caution">
    <text evidence="1">The sequence shown here is derived from an EMBL/GenBank/DDBJ whole genome shotgun (WGS) entry which is preliminary data.</text>
</comment>
<evidence type="ECO:0000313" key="1">
    <source>
        <dbReference type="EMBL" id="CAB5566742.1"/>
    </source>
</evidence>
<dbReference type="EMBL" id="CAIIUA010000001">
    <property type="protein sequence ID" value="CAC9245545.1"/>
    <property type="molecule type" value="Genomic_DNA"/>
</dbReference>
<organism evidence="1 3">
    <name type="scientific">Citrobacter werkmanii</name>
    <dbReference type="NCBI Taxonomy" id="67827"/>
    <lineage>
        <taxon>Bacteria</taxon>
        <taxon>Pseudomonadati</taxon>
        <taxon>Pseudomonadota</taxon>
        <taxon>Gammaproteobacteria</taxon>
        <taxon>Enterobacterales</taxon>
        <taxon>Enterobacteriaceae</taxon>
        <taxon>Citrobacter</taxon>
        <taxon>Citrobacter freundii complex</taxon>
    </lineage>
</organism>
<gene>
    <name evidence="1" type="ORF">GHA_03263</name>
    <name evidence="2" type="ORF">TML_05001</name>
</gene>
<proteinExistence type="predicted"/>
<evidence type="ECO:0000313" key="2">
    <source>
        <dbReference type="EMBL" id="CAC9245545.1"/>
    </source>
</evidence>
<protein>
    <submittedName>
        <fullName evidence="1">Uncharacterized protein</fullName>
    </submittedName>
</protein>
<dbReference type="AlphaFoldDB" id="A0A9N8GWB6"/>
<keyword evidence="4" id="KW-1185">Reference proteome</keyword>
<reference evidence="1" key="1">
    <citation type="submission" date="2020-05" db="EMBL/GenBank/DDBJ databases">
        <authorList>
            <person name="Delgado-Blas J."/>
        </authorList>
    </citation>
    <scope>NUCLEOTIDE SEQUENCE</scope>
    <source>
        <strain evidence="1">BB1459</strain>
        <strain evidence="2">BB1480</strain>
    </source>
</reference>
<evidence type="ECO:0000313" key="4">
    <source>
        <dbReference type="Proteomes" id="UP000837205"/>
    </source>
</evidence>
<dbReference type="Proteomes" id="UP000837205">
    <property type="component" value="Unassembled WGS sequence"/>
</dbReference>
<evidence type="ECO:0000313" key="3">
    <source>
        <dbReference type="Proteomes" id="UP000834503"/>
    </source>
</evidence>
<dbReference type="EMBL" id="CAHPQX010000014">
    <property type="protein sequence ID" value="CAB5566742.1"/>
    <property type="molecule type" value="Genomic_DNA"/>
</dbReference>
<dbReference type="RefSeq" id="WP_239177409.1">
    <property type="nucleotide sequence ID" value="NZ_CAHPQT010000016.1"/>
</dbReference>